<evidence type="ECO:0000313" key="1">
    <source>
        <dbReference type="EMBL" id="BEP30313.1"/>
    </source>
</evidence>
<reference evidence="1 2" key="1">
    <citation type="submission" date="2023-08" db="EMBL/GenBank/DDBJ databases">
        <title>Helicovermis profunda gen. nov., sp. nov., a novel mesophilic, fermentative bacterium within the Bacillota from a deep-sea hydrothermal vent chimney.</title>
        <authorList>
            <person name="Miyazaki U."/>
            <person name="Mizutani D."/>
            <person name="Hashimoto Y."/>
            <person name="Tame A."/>
            <person name="Sawayama S."/>
            <person name="Miyazaki J."/>
            <person name="Takai K."/>
            <person name="Nakagawa S."/>
        </authorList>
    </citation>
    <scope>NUCLEOTIDE SEQUENCE [LARGE SCALE GENOMIC DNA]</scope>
    <source>
        <strain evidence="1 2">S502</strain>
    </source>
</reference>
<proteinExistence type="predicted"/>
<gene>
    <name evidence="1" type="ORF">HLPR_26440</name>
</gene>
<name>A0AAU9E9Y1_9FIRM</name>
<evidence type="ECO:0000313" key="2">
    <source>
        <dbReference type="Proteomes" id="UP001321786"/>
    </source>
</evidence>
<dbReference type="AlphaFoldDB" id="A0AAU9E9Y1"/>
<protein>
    <recommendedName>
        <fullName evidence="3">Zinc chelation protein SecC</fullName>
    </recommendedName>
</protein>
<accession>A0AAU9E9Y1</accession>
<dbReference type="PANTHER" id="PTHR33747">
    <property type="entry name" value="UPF0225 PROTEIN SCO1677"/>
    <property type="match status" value="1"/>
</dbReference>
<evidence type="ECO:0008006" key="3">
    <source>
        <dbReference type="Google" id="ProtNLM"/>
    </source>
</evidence>
<dbReference type="Gene3D" id="3.10.450.50">
    <property type="match status" value="1"/>
</dbReference>
<organism evidence="1 2">
    <name type="scientific">Helicovermis profundi</name>
    <dbReference type="NCBI Taxonomy" id="3065157"/>
    <lineage>
        <taxon>Bacteria</taxon>
        <taxon>Bacillati</taxon>
        <taxon>Bacillota</taxon>
        <taxon>Clostridia</taxon>
        <taxon>Helicovermis</taxon>
    </lineage>
</organism>
<dbReference type="InterPro" id="IPR004027">
    <property type="entry name" value="SEC_C_motif"/>
</dbReference>
<dbReference type="PANTHER" id="PTHR33747:SF1">
    <property type="entry name" value="ADENYLATE CYCLASE-ASSOCIATED CAP C-TERMINAL DOMAIN-CONTAINING PROTEIN"/>
    <property type="match status" value="1"/>
</dbReference>
<dbReference type="SUPFAM" id="SSF103642">
    <property type="entry name" value="Sec-C motif"/>
    <property type="match status" value="1"/>
</dbReference>
<dbReference type="KEGG" id="hprf:HLPR_26440"/>
<keyword evidence="2" id="KW-1185">Reference proteome</keyword>
<dbReference type="RefSeq" id="WP_338535908.1">
    <property type="nucleotide sequence ID" value="NZ_AP028654.1"/>
</dbReference>
<dbReference type="EMBL" id="AP028654">
    <property type="protein sequence ID" value="BEP30313.1"/>
    <property type="molecule type" value="Genomic_DNA"/>
</dbReference>
<dbReference type="Pfam" id="PF02810">
    <property type="entry name" value="SEC-C"/>
    <property type="match status" value="1"/>
</dbReference>
<sequence>MQTILDAFIGRNISFKDMNQVNEVIRLVTDLSNNIRLWENNGYTPKEIFEKFEMPNLKPLPDKPFSVKKNKIGRNDPCPCGSGKKYKKCCLGKE</sequence>
<dbReference type="Proteomes" id="UP001321786">
    <property type="component" value="Chromosome"/>
</dbReference>